<evidence type="ECO:0000256" key="6">
    <source>
        <dbReference type="ARBA" id="ARBA00023163"/>
    </source>
</evidence>
<sequence length="247" mass="28075">MDVSSSGGASVNSRWSPTKEQISMLESFYSQGIRAPSTEMIEQIASRLKAYGHIEGKNVFYWFQNHKARQRQKQKQENMAYINKYLHKAHQPVFAPPCRNVVNSPCYLPKSDIMGLCQQHQNMLLPGNFKRRSRSETVSYAFKGYDQEAVLREHHNHITKNRFERSPITIDKSSSDQETLPLFPLHPTGILEGASTIYSHGSTSAENSINTPISSEITHGIGEHSAADHKPFFDFFSEKDPFESCHN</sequence>
<keyword evidence="3" id="KW-0805">Transcription regulation</keyword>
<dbReference type="EMBL" id="JAAWWB010000002">
    <property type="protein sequence ID" value="KAG6789304.1"/>
    <property type="molecule type" value="Genomic_DNA"/>
</dbReference>
<keyword evidence="4 8" id="KW-0238">DNA-binding</keyword>
<keyword evidence="12" id="KW-1185">Reference proteome</keyword>
<evidence type="ECO:0000313" key="12">
    <source>
        <dbReference type="Proteomes" id="UP000886885"/>
    </source>
</evidence>
<dbReference type="PANTHER" id="PTHR45940">
    <property type="entry name" value="WUSCHEL-RELATED HOMEOBOX 1-RELATED"/>
    <property type="match status" value="1"/>
</dbReference>
<feature type="DNA-binding region" description="Homeobox" evidence="8">
    <location>
        <begin position="10"/>
        <end position="74"/>
    </location>
</feature>
<protein>
    <recommendedName>
        <fullName evidence="10">Homeobox domain-containing protein</fullName>
    </recommendedName>
</protein>
<dbReference type="GO" id="GO:0003700">
    <property type="term" value="F:DNA-binding transcription factor activity"/>
    <property type="evidence" value="ECO:0007669"/>
    <property type="project" value="InterPro"/>
</dbReference>
<gene>
    <name evidence="11" type="ORF">POTOM_005396</name>
</gene>
<evidence type="ECO:0000256" key="2">
    <source>
        <dbReference type="ARBA" id="ARBA00022473"/>
    </source>
</evidence>
<dbReference type="InterPro" id="IPR001356">
    <property type="entry name" value="HD"/>
</dbReference>
<dbReference type="InterPro" id="IPR044555">
    <property type="entry name" value="WUSCHEL-like"/>
</dbReference>
<dbReference type="GO" id="GO:0003677">
    <property type="term" value="F:DNA binding"/>
    <property type="evidence" value="ECO:0007669"/>
    <property type="project" value="UniProtKB-UniRule"/>
</dbReference>
<keyword evidence="6" id="KW-0804">Transcription</keyword>
<keyword evidence="7 8" id="KW-0539">Nucleus</keyword>
<evidence type="ECO:0000256" key="7">
    <source>
        <dbReference type="ARBA" id="ARBA00023242"/>
    </source>
</evidence>
<dbReference type="AlphaFoldDB" id="A0A8X8DFT3"/>
<reference evidence="11" key="1">
    <citation type="journal article" date="2020" name="bioRxiv">
        <title>Hybrid origin of Populus tomentosa Carr. identified through genome sequencing and phylogenomic analysis.</title>
        <authorList>
            <person name="An X."/>
            <person name="Gao K."/>
            <person name="Chen Z."/>
            <person name="Li J."/>
            <person name="Yang X."/>
            <person name="Yang X."/>
            <person name="Zhou J."/>
            <person name="Guo T."/>
            <person name="Zhao T."/>
            <person name="Huang S."/>
            <person name="Miao D."/>
            <person name="Khan W.U."/>
            <person name="Rao P."/>
            <person name="Ye M."/>
            <person name="Lei B."/>
            <person name="Liao W."/>
            <person name="Wang J."/>
            <person name="Ji L."/>
            <person name="Li Y."/>
            <person name="Guo B."/>
            <person name="Mustafa N.S."/>
            <person name="Li S."/>
            <person name="Yun Q."/>
            <person name="Keller S.R."/>
            <person name="Mao J."/>
            <person name="Zhang R."/>
            <person name="Strauss S.H."/>
        </authorList>
    </citation>
    <scope>NUCLEOTIDE SEQUENCE</scope>
    <source>
        <strain evidence="11">GM15</strain>
        <tissue evidence="11">Leaf</tissue>
    </source>
</reference>
<accession>A0A8X8DFT3</accession>
<dbReference type="GO" id="GO:0005634">
    <property type="term" value="C:nucleus"/>
    <property type="evidence" value="ECO:0007669"/>
    <property type="project" value="UniProtKB-SubCell"/>
</dbReference>
<dbReference type="PANTHER" id="PTHR45940:SF6">
    <property type="entry name" value="WUSCHEL-RELATED HOMEOBOX 2"/>
    <property type="match status" value="1"/>
</dbReference>
<evidence type="ECO:0000256" key="9">
    <source>
        <dbReference type="RuleBase" id="RU000682"/>
    </source>
</evidence>
<dbReference type="GO" id="GO:0099402">
    <property type="term" value="P:plant organ development"/>
    <property type="evidence" value="ECO:0007669"/>
    <property type="project" value="InterPro"/>
</dbReference>
<evidence type="ECO:0000256" key="5">
    <source>
        <dbReference type="ARBA" id="ARBA00023155"/>
    </source>
</evidence>
<evidence type="ECO:0000313" key="11">
    <source>
        <dbReference type="EMBL" id="KAG6789304.1"/>
    </source>
</evidence>
<dbReference type="Pfam" id="PF00046">
    <property type="entry name" value="Homeodomain"/>
    <property type="match status" value="1"/>
</dbReference>
<evidence type="ECO:0000256" key="8">
    <source>
        <dbReference type="PROSITE-ProRule" id="PRU00108"/>
    </source>
</evidence>
<dbReference type="PROSITE" id="PS50071">
    <property type="entry name" value="HOMEOBOX_2"/>
    <property type="match status" value="1"/>
</dbReference>
<keyword evidence="2" id="KW-0217">Developmental protein</keyword>
<comment type="caution">
    <text evidence="11">The sequence shown here is derived from an EMBL/GenBank/DDBJ whole genome shotgun (WGS) entry which is preliminary data.</text>
</comment>
<organism evidence="11 12">
    <name type="scientific">Populus tomentosa</name>
    <name type="common">Chinese white poplar</name>
    <dbReference type="NCBI Taxonomy" id="118781"/>
    <lineage>
        <taxon>Eukaryota</taxon>
        <taxon>Viridiplantae</taxon>
        <taxon>Streptophyta</taxon>
        <taxon>Embryophyta</taxon>
        <taxon>Tracheophyta</taxon>
        <taxon>Spermatophyta</taxon>
        <taxon>Magnoliopsida</taxon>
        <taxon>eudicotyledons</taxon>
        <taxon>Gunneridae</taxon>
        <taxon>Pentapetalae</taxon>
        <taxon>rosids</taxon>
        <taxon>fabids</taxon>
        <taxon>Malpighiales</taxon>
        <taxon>Salicaceae</taxon>
        <taxon>Saliceae</taxon>
        <taxon>Populus</taxon>
    </lineage>
</organism>
<evidence type="ECO:0000259" key="10">
    <source>
        <dbReference type="PROSITE" id="PS50071"/>
    </source>
</evidence>
<dbReference type="CDD" id="cd00086">
    <property type="entry name" value="homeodomain"/>
    <property type="match status" value="1"/>
</dbReference>
<name>A0A8X8DFT3_POPTO</name>
<evidence type="ECO:0000256" key="4">
    <source>
        <dbReference type="ARBA" id="ARBA00023125"/>
    </source>
</evidence>
<dbReference type="Proteomes" id="UP000886885">
    <property type="component" value="Chromosome 1D"/>
</dbReference>
<evidence type="ECO:0000256" key="3">
    <source>
        <dbReference type="ARBA" id="ARBA00023015"/>
    </source>
</evidence>
<comment type="subcellular location">
    <subcellularLocation>
        <location evidence="1 8 9">Nucleus</location>
    </subcellularLocation>
</comment>
<evidence type="ECO:0000256" key="1">
    <source>
        <dbReference type="ARBA" id="ARBA00004123"/>
    </source>
</evidence>
<feature type="domain" description="Homeobox" evidence="10">
    <location>
        <begin position="8"/>
        <end position="73"/>
    </location>
</feature>
<dbReference type="SMART" id="SM00389">
    <property type="entry name" value="HOX"/>
    <property type="match status" value="1"/>
</dbReference>
<dbReference type="OrthoDB" id="1896656at2759"/>
<keyword evidence="5 8" id="KW-0371">Homeobox</keyword>
<proteinExistence type="predicted"/>